<keyword evidence="5" id="KW-0813">Transport</keyword>
<proteinExistence type="inferred from homology"/>
<evidence type="ECO:0000256" key="2">
    <source>
        <dbReference type="ARBA" id="ARBA00022692"/>
    </source>
</evidence>
<comment type="caution">
    <text evidence="5">Lacks conserved residue(s) required for the propagation of feature annotation.</text>
</comment>
<reference evidence="9" key="1">
    <citation type="submission" date="2025-08" db="UniProtKB">
        <authorList>
            <consortium name="RefSeq"/>
        </authorList>
    </citation>
    <scope>IDENTIFICATION</scope>
</reference>
<dbReference type="PRINTS" id="PR00252">
    <property type="entry name" value="NRIONCHANNEL"/>
</dbReference>
<keyword evidence="5" id="KW-0406">Ion transport</keyword>
<keyword evidence="5" id="KW-0732">Signal</keyword>
<dbReference type="InterPro" id="IPR018000">
    <property type="entry name" value="Neurotransmitter_ion_chnl_CS"/>
</dbReference>
<evidence type="ECO:0000259" key="7">
    <source>
        <dbReference type="Pfam" id="PF02932"/>
    </source>
</evidence>
<protein>
    <submittedName>
        <fullName evidence="9">Neuronal acetylcholine receptor subunit alpha-7-like</fullName>
    </submittedName>
</protein>
<dbReference type="Gene3D" id="1.20.58.390">
    <property type="entry name" value="Neurotransmitter-gated ion-channel transmembrane domain"/>
    <property type="match status" value="1"/>
</dbReference>
<keyword evidence="3 5" id="KW-1133">Transmembrane helix</keyword>
<evidence type="ECO:0000313" key="8">
    <source>
        <dbReference type="Proteomes" id="UP000694888"/>
    </source>
</evidence>
<gene>
    <name evidence="9" type="primary">LOC101862541</name>
</gene>
<dbReference type="GeneID" id="101862541"/>
<feature type="transmembrane region" description="Helical" evidence="5">
    <location>
        <begin position="231"/>
        <end position="254"/>
    </location>
</feature>
<feature type="chain" id="PRO_5044998489" evidence="5">
    <location>
        <begin position="20"/>
        <end position="456"/>
    </location>
</feature>
<dbReference type="InterPro" id="IPR036719">
    <property type="entry name" value="Neuro-gated_channel_TM_sf"/>
</dbReference>
<dbReference type="Gene3D" id="2.70.170.10">
    <property type="entry name" value="Neurotransmitter-gated ion-channel ligand-binding domain"/>
    <property type="match status" value="1"/>
</dbReference>
<feature type="domain" description="Neurotransmitter-gated ion-channel transmembrane" evidence="7">
    <location>
        <begin position="236"/>
        <end position="379"/>
    </location>
</feature>
<keyword evidence="2 5" id="KW-0812">Transmembrane</keyword>
<feature type="domain" description="Neurotransmitter-gated ion-channel ligand-binding" evidence="6">
    <location>
        <begin position="38"/>
        <end position="229"/>
    </location>
</feature>
<dbReference type="SUPFAM" id="SSF90112">
    <property type="entry name" value="Neurotransmitter-gated ion-channel transmembrane pore"/>
    <property type="match status" value="1"/>
</dbReference>
<evidence type="ECO:0000256" key="4">
    <source>
        <dbReference type="ARBA" id="ARBA00023136"/>
    </source>
</evidence>
<dbReference type="PANTHER" id="PTHR18945">
    <property type="entry name" value="NEUROTRANSMITTER GATED ION CHANNEL"/>
    <property type="match status" value="1"/>
</dbReference>
<dbReference type="CDD" id="cd19051">
    <property type="entry name" value="LGIC_TM_cation"/>
    <property type="match status" value="1"/>
</dbReference>
<dbReference type="Proteomes" id="UP000694888">
    <property type="component" value="Unplaced"/>
</dbReference>
<evidence type="ECO:0000256" key="3">
    <source>
        <dbReference type="ARBA" id="ARBA00022989"/>
    </source>
</evidence>
<sequence length="456" mass="51333">MIRNRLLLILSFLTAFVLAQGALVSDMHNLFTNVILASDHRYLPLINQTDRVLVNISISLLFIYDVNEVQQTMSACFMYDITWTDELRQWRPEDYGGISDVQPDPLDIWKPRLLAANSIGSQDFIGDTYAPLHLYSNGHVTWLPGGIVHFSCSMILTYFPFDTQQCHFAILGGEIASHVTYSMGLASISAGRHAKNGEWDILEIRGASLISHTTGLPLVTCSISLRRRPQFIVLNIIMPVNLLSCISVFVFWVPVESGERLSLSITTLLSLTVYMSEIYSDLPKTSDHMPLLVIYLMCLLVHSILVLISNIILLTVYHHGRDNNEKSKTNCQSKDNESQIVTESNQNTYTSQLMEHSHKMYNSSVSPRSGFHSRDTVKGKVSQKGTTMTKLLDIMWGKLACRFPESENKGQTALTRVLSRVLTYIGLADLILFILFSVMWLIIFAVFTVVINQGTN</sequence>
<dbReference type="SUPFAM" id="SSF63712">
    <property type="entry name" value="Nicotinic receptor ligand binding domain-like"/>
    <property type="match status" value="1"/>
</dbReference>
<accession>A0ABM0ZWI0</accession>
<comment type="similarity">
    <text evidence="5">Belongs to the ligand-gated ion channel (TC 1.A.9) family.</text>
</comment>
<organism evidence="8 9">
    <name type="scientific">Aplysia californica</name>
    <name type="common">California sea hare</name>
    <dbReference type="NCBI Taxonomy" id="6500"/>
    <lineage>
        <taxon>Eukaryota</taxon>
        <taxon>Metazoa</taxon>
        <taxon>Spiralia</taxon>
        <taxon>Lophotrochozoa</taxon>
        <taxon>Mollusca</taxon>
        <taxon>Gastropoda</taxon>
        <taxon>Heterobranchia</taxon>
        <taxon>Euthyneura</taxon>
        <taxon>Tectipleura</taxon>
        <taxon>Aplysiida</taxon>
        <taxon>Aplysioidea</taxon>
        <taxon>Aplysiidae</taxon>
        <taxon>Aplysia</taxon>
    </lineage>
</organism>
<dbReference type="InterPro" id="IPR006029">
    <property type="entry name" value="Neurotrans-gated_channel_TM"/>
</dbReference>
<dbReference type="InterPro" id="IPR006201">
    <property type="entry name" value="Neur_channel"/>
</dbReference>
<dbReference type="RefSeq" id="XP_012935962.1">
    <property type="nucleotide sequence ID" value="XM_013080508.2"/>
</dbReference>
<name>A0ABM0ZWI0_APLCA</name>
<dbReference type="CDD" id="cd18989">
    <property type="entry name" value="LGIC_ECD_cation"/>
    <property type="match status" value="1"/>
</dbReference>
<dbReference type="InterPro" id="IPR036734">
    <property type="entry name" value="Neur_chan_lig-bd_sf"/>
</dbReference>
<feature type="transmembrane region" description="Helical" evidence="5">
    <location>
        <begin position="421"/>
        <end position="451"/>
    </location>
</feature>
<feature type="signal peptide" evidence="5">
    <location>
        <begin position="1"/>
        <end position="19"/>
    </location>
</feature>
<dbReference type="PROSITE" id="PS00236">
    <property type="entry name" value="NEUROTR_ION_CHANNEL"/>
    <property type="match status" value="1"/>
</dbReference>
<dbReference type="InterPro" id="IPR006202">
    <property type="entry name" value="Neur_chan_lig-bd"/>
</dbReference>
<evidence type="ECO:0000256" key="5">
    <source>
        <dbReference type="RuleBase" id="RU000687"/>
    </source>
</evidence>
<keyword evidence="8" id="KW-1185">Reference proteome</keyword>
<dbReference type="Pfam" id="PF02932">
    <property type="entry name" value="Neur_chan_memb"/>
    <property type="match status" value="1"/>
</dbReference>
<evidence type="ECO:0000259" key="6">
    <source>
        <dbReference type="Pfam" id="PF02931"/>
    </source>
</evidence>
<dbReference type="Pfam" id="PF02931">
    <property type="entry name" value="Neur_chan_LBD"/>
    <property type="match status" value="1"/>
</dbReference>
<keyword evidence="4 5" id="KW-0472">Membrane</keyword>
<evidence type="ECO:0000313" key="9">
    <source>
        <dbReference type="RefSeq" id="XP_012935962.1"/>
    </source>
</evidence>
<comment type="subcellular location">
    <subcellularLocation>
        <location evidence="1">Membrane</location>
        <topology evidence="1">Multi-pass membrane protein</topology>
    </subcellularLocation>
</comment>
<keyword evidence="5" id="KW-0407">Ion channel</keyword>
<dbReference type="InterPro" id="IPR038050">
    <property type="entry name" value="Neuro_actylchol_rec"/>
</dbReference>
<feature type="transmembrane region" description="Helical" evidence="5">
    <location>
        <begin position="292"/>
        <end position="317"/>
    </location>
</feature>
<evidence type="ECO:0000256" key="1">
    <source>
        <dbReference type="ARBA" id="ARBA00004141"/>
    </source>
</evidence>